<evidence type="ECO:0000256" key="3">
    <source>
        <dbReference type="ARBA" id="ARBA00022536"/>
    </source>
</evidence>
<evidence type="ECO:0000256" key="11">
    <source>
        <dbReference type="ARBA" id="ARBA00023170"/>
    </source>
</evidence>
<keyword evidence="6" id="KW-0732">Signal</keyword>
<evidence type="ECO:0000256" key="6">
    <source>
        <dbReference type="ARBA" id="ARBA00022729"/>
    </source>
</evidence>
<dbReference type="PANTHER" id="PTHR22722:SF14">
    <property type="entry name" value="MEGALIN, ISOFORM A"/>
    <property type="match status" value="1"/>
</dbReference>
<dbReference type="FunFam" id="4.10.400.10:FF:000045">
    <property type="entry name" value="Low-density lipoprotein receptor-related protein 2"/>
    <property type="match status" value="1"/>
</dbReference>
<dbReference type="Gene3D" id="2.10.25.10">
    <property type="entry name" value="Laminin"/>
    <property type="match status" value="3"/>
</dbReference>
<feature type="disulfide bond" evidence="14">
    <location>
        <begin position="240"/>
        <end position="255"/>
    </location>
</feature>
<dbReference type="InterPro" id="IPR001881">
    <property type="entry name" value="EGF-like_Ca-bd_dom"/>
</dbReference>
<dbReference type="GO" id="GO:0012505">
    <property type="term" value="C:endomembrane system"/>
    <property type="evidence" value="ECO:0007669"/>
    <property type="project" value="UniProtKB-SubCell"/>
</dbReference>
<evidence type="ECO:0000256" key="8">
    <source>
        <dbReference type="ARBA" id="ARBA00022989"/>
    </source>
</evidence>
<dbReference type="FunFam" id="2.10.25.10:FF:000037">
    <property type="entry name" value="Signal peptide, CUB domain and EGF-like domain-containing 2"/>
    <property type="match status" value="1"/>
</dbReference>
<dbReference type="InterPro" id="IPR000152">
    <property type="entry name" value="EGF-type_Asp/Asn_hydroxyl_site"/>
</dbReference>
<dbReference type="PROSITE" id="PS01209">
    <property type="entry name" value="LDLRA_1"/>
    <property type="match status" value="3"/>
</dbReference>
<dbReference type="PRINTS" id="PR00261">
    <property type="entry name" value="LDLRECEPTOR"/>
</dbReference>
<keyword evidence="9 16" id="KW-0472">Membrane</keyword>
<evidence type="ECO:0000256" key="2">
    <source>
        <dbReference type="ARBA" id="ARBA00004308"/>
    </source>
</evidence>
<dbReference type="SMART" id="SM00179">
    <property type="entry name" value="EGF_CA"/>
    <property type="match status" value="2"/>
</dbReference>
<dbReference type="PROSITE" id="PS01186">
    <property type="entry name" value="EGF_2"/>
    <property type="match status" value="1"/>
</dbReference>
<evidence type="ECO:0000256" key="13">
    <source>
        <dbReference type="PROSITE-ProRule" id="PRU00076"/>
    </source>
</evidence>
<dbReference type="GO" id="GO:0016324">
    <property type="term" value="C:apical plasma membrane"/>
    <property type="evidence" value="ECO:0007669"/>
    <property type="project" value="TreeGrafter"/>
</dbReference>
<dbReference type="SUPFAM" id="SSF57424">
    <property type="entry name" value="LDL receptor-like module"/>
    <property type="match status" value="6"/>
</dbReference>
<evidence type="ECO:0000256" key="10">
    <source>
        <dbReference type="ARBA" id="ARBA00023157"/>
    </source>
</evidence>
<dbReference type="EMBL" id="KB291798">
    <property type="protein sequence ID" value="ELU18928.1"/>
    <property type="molecule type" value="Genomic_DNA"/>
</dbReference>
<evidence type="ECO:0000256" key="12">
    <source>
        <dbReference type="ARBA" id="ARBA00023180"/>
    </source>
</evidence>
<feature type="disulfide bond" evidence="14">
    <location>
        <begin position="76"/>
        <end position="91"/>
    </location>
</feature>
<dbReference type="GO" id="GO:0042562">
    <property type="term" value="F:hormone binding"/>
    <property type="evidence" value="ECO:0007669"/>
    <property type="project" value="TreeGrafter"/>
</dbReference>
<dbReference type="InterPro" id="IPR036055">
    <property type="entry name" value="LDL_receptor-like_sf"/>
</dbReference>
<dbReference type="Gene3D" id="4.10.400.10">
    <property type="entry name" value="Low-density Lipoprotein Receptor"/>
    <property type="match status" value="7"/>
</dbReference>
<keyword evidence="10 13" id="KW-1015">Disulfide bond</keyword>
<dbReference type="PROSITE" id="PS50068">
    <property type="entry name" value="LDLRA_2"/>
    <property type="match status" value="6"/>
</dbReference>
<dbReference type="EnsemblMetazoa" id="CapteT62161">
    <property type="protein sequence ID" value="CapteP62161"/>
    <property type="gene ID" value="CapteG62161"/>
</dbReference>
<dbReference type="Gene3D" id="2.120.10.30">
    <property type="entry name" value="TolB, C-terminal domain"/>
    <property type="match status" value="1"/>
</dbReference>
<feature type="repeat" description="LDL-receptor class B" evidence="15">
    <location>
        <begin position="431"/>
        <end position="477"/>
    </location>
</feature>
<dbReference type="FunFam" id="4.10.400.10:FF:000124">
    <property type="entry name" value="Low density lipoprotein receptor"/>
    <property type="match status" value="1"/>
</dbReference>
<keyword evidence="20" id="KW-1185">Reference proteome</keyword>
<accession>N1PB26</accession>
<dbReference type="InterPro" id="IPR002172">
    <property type="entry name" value="LDrepeatLR_classA_rpt"/>
</dbReference>
<dbReference type="AlphaFoldDB" id="N1PB26"/>
<comment type="subcellular location">
    <subcellularLocation>
        <location evidence="2">Endomembrane system</location>
    </subcellularLocation>
    <subcellularLocation>
        <location evidence="1">Membrane</location>
        <topology evidence="1">Single-pass membrane protein</topology>
    </subcellularLocation>
</comment>
<evidence type="ECO:0000256" key="14">
    <source>
        <dbReference type="PROSITE-ProRule" id="PRU00124"/>
    </source>
</evidence>
<evidence type="ECO:0000256" key="9">
    <source>
        <dbReference type="ARBA" id="ARBA00023136"/>
    </source>
</evidence>
<feature type="repeat" description="LDL-receptor class B" evidence="15">
    <location>
        <begin position="527"/>
        <end position="575"/>
    </location>
</feature>
<dbReference type="PROSITE" id="PS00010">
    <property type="entry name" value="ASX_HYDROXYL"/>
    <property type="match status" value="1"/>
</dbReference>
<sequence length="826" mass="91528">TRLQSCLSLAAQRTCSTGEFACNGTACVPMRWVCDGDNDCDDGSDEEVDFCHSMTCKANQFSCGPGSACIPLQWQCDGESDCPNGQDEQHCNITSCDADQFRCKSDGKCITNRWVCDYDADCDDKSDELDCPARTCPPENFMCNNGRCVPGIWKCDGDRDCTDGEDEENCQLATSDPSSPCSSREFTCADKMSCIHIAWRCDGDPDCQDESDEIDCHVTCGPSQFTCTSPHKCIPQVYQCDGLEHCLDGSDEAGCPSTTSPGCNSSSEFDCFGTGMKCIPLTSVCDKVPDCQPTASPDELVCKEVNPCKTNNGGCADKCIFNYNQQFHCECSAGFQLAPDNKTCIDVNECNEFGRCSQICVNTEGSYHCKCEEGYIMDPVLHYCKADGEEPSLLFANRIDLREYRLHSGEKRALVEDTKSTIALDFDYANHILFWSDVSKEQINMTIIEDGEMQQSKQTVITRHVRTPDGLAFDWVHRNLYWTDTGHNTISVVGINFDGEELHHKTLFNTNLDEPRAIVVDPRPKQGWMYWSDWGEPAKIEKAGLHGDSRKVIVQSGNTASHLEWPNGLTIDYTTNRLYWVDAKLQVIGTCNLQGGDQRIILSNSQFLKHPFAITVFEDFVYWSDWGQESIHRVNKYNGQDVSTTLHNLHSPMDVHVYHRHRQPEGFNVCAESKCSHLCLPVPHISDNSAKFICACPDSPSSSSSAGHFKMAADGLTCIRMSLPLIISTNCSFVFCSAEAVPVSPTDTIPVSTSTSSPQARAKDGGQNVGKIAGIVVTILLVVLLVLLAGGVLFYRSYTRKNINSMNFDNPVYRKTTEDQFSLEKN</sequence>
<name>N1PB26_CAPTE</name>
<keyword evidence="12" id="KW-0325">Glycoprotein</keyword>
<feature type="disulfide bond" evidence="14">
    <location>
        <begin position="136"/>
        <end position="148"/>
    </location>
</feature>
<dbReference type="InterPro" id="IPR023415">
    <property type="entry name" value="LDLR_class-A_CS"/>
</dbReference>
<evidence type="ECO:0000256" key="4">
    <source>
        <dbReference type="ARBA" id="ARBA00022583"/>
    </source>
</evidence>
<feature type="disulfide bond" evidence="14">
    <location>
        <begin position="143"/>
        <end position="161"/>
    </location>
</feature>
<keyword evidence="8 16" id="KW-1133">Transmembrane helix</keyword>
<feature type="domain" description="EGF-like" evidence="17">
    <location>
        <begin position="346"/>
        <end position="385"/>
    </location>
</feature>
<dbReference type="HOGENOM" id="CLU_008163_2_0_1"/>
<dbReference type="PROSITE" id="PS50026">
    <property type="entry name" value="EGF_3"/>
    <property type="match status" value="1"/>
</dbReference>
<dbReference type="InterPro" id="IPR051221">
    <property type="entry name" value="LDLR-related"/>
</dbReference>
<proteinExistence type="predicted"/>
<dbReference type="FunFam" id="2.10.25.10:FF:000240">
    <property type="entry name" value="Vitamin K-dependent protein S"/>
    <property type="match status" value="1"/>
</dbReference>
<reference evidence="19" key="3">
    <citation type="submission" date="2015-06" db="UniProtKB">
        <authorList>
            <consortium name="EnsemblMetazoa"/>
        </authorList>
    </citation>
    <scope>IDENTIFICATION</scope>
</reference>
<feature type="transmembrane region" description="Helical" evidence="16">
    <location>
        <begin position="772"/>
        <end position="795"/>
    </location>
</feature>
<organism evidence="18">
    <name type="scientific">Capitella teleta</name>
    <name type="common">Polychaete worm</name>
    <dbReference type="NCBI Taxonomy" id="283909"/>
    <lineage>
        <taxon>Eukaryota</taxon>
        <taxon>Metazoa</taxon>
        <taxon>Spiralia</taxon>
        <taxon>Lophotrochozoa</taxon>
        <taxon>Annelida</taxon>
        <taxon>Polychaeta</taxon>
        <taxon>Sedentaria</taxon>
        <taxon>Scolecida</taxon>
        <taxon>Capitellidae</taxon>
        <taxon>Capitella</taxon>
    </lineage>
</organism>
<evidence type="ECO:0000313" key="19">
    <source>
        <dbReference type="EnsemblMetazoa" id="CapteP62161"/>
    </source>
</evidence>
<dbReference type="GO" id="GO:0005509">
    <property type="term" value="F:calcium ion binding"/>
    <property type="evidence" value="ECO:0007669"/>
    <property type="project" value="InterPro"/>
</dbReference>
<dbReference type="GO" id="GO:0006898">
    <property type="term" value="P:receptor-mediated endocytosis"/>
    <property type="evidence" value="ECO:0007669"/>
    <property type="project" value="TreeGrafter"/>
</dbReference>
<feature type="non-terminal residue" evidence="18">
    <location>
        <position position="1"/>
    </location>
</feature>
<evidence type="ECO:0000313" key="20">
    <source>
        <dbReference type="Proteomes" id="UP000014760"/>
    </source>
</evidence>
<dbReference type="SMART" id="SM00192">
    <property type="entry name" value="LDLa"/>
    <property type="match status" value="7"/>
</dbReference>
<gene>
    <name evidence="18" type="ORF">CAPTEDRAFT_62161</name>
</gene>
<keyword evidence="3 13" id="KW-0245">EGF-like domain</keyword>
<feature type="repeat" description="LDL-receptor class B" evidence="15">
    <location>
        <begin position="576"/>
        <end position="620"/>
    </location>
</feature>
<evidence type="ECO:0000313" key="18">
    <source>
        <dbReference type="EMBL" id="ELU18928.1"/>
    </source>
</evidence>
<dbReference type="FunFam" id="2.120.10.30:FF:000241">
    <property type="entry name" value="Low-density lipoprotein receptor-related protein 6"/>
    <property type="match status" value="1"/>
</dbReference>
<dbReference type="InterPro" id="IPR026823">
    <property type="entry name" value="cEGF"/>
</dbReference>
<keyword evidence="7" id="KW-0677">Repeat</keyword>
<reference evidence="20" key="1">
    <citation type="submission" date="2012-12" db="EMBL/GenBank/DDBJ databases">
        <authorList>
            <person name="Hellsten U."/>
            <person name="Grimwood J."/>
            <person name="Chapman J.A."/>
            <person name="Shapiro H."/>
            <person name="Aerts A."/>
            <person name="Otillar R.P."/>
            <person name="Terry A.Y."/>
            <person name="Boore J.L."/>
            <person name="Simakov O."/>
            <person name="Marletaz F."/>
            <person name="Cho S.-J."/>
            <person name="Edsinger-Gonzales E."/>
            <person name="Havlak P."/>
            <person name="Kuo D.-H."/>
            <person name="Larsson T."/>
            <person name="Lv J."/>
            <person name="Arendt D."/>
            <person name="Savage R."/>
            <person name="Osoegawa K."/>
            <person name="de Jong P."/>
            <person name="Lindberg D.R."/>
            <person name="Seaver E.C."/>
            <person name="Weisblat D.A."/>
            <person name="Putnam N.H."/>
            <person name="Grigoriev I.V."/>
            <person name="Rokhsar D.S."/>
        </authorList>
    </citation>
    <scope>NUCLEOTIDE SEQUENCE</scope>
    <source>
        <strain evidence="20">I ESC-2004</strain>
    </source>
</reference>
<feature type="disulfide bond" evidence="14">
    <location>
        <begin position="15"/>
        <end position="27"/>
    </location>
</feature>
<dbReference type="InterPro" id="IPR000033">
    <property type="entry name" value="LDLR_classB_rpt"/>
</dbReference>
<dbReference type="CDD" id="cd00054">
    <property type="entry name" value="EGF_CA"/>
    <property type="match status" value="1"/>
</dbReference>
<dbReference type="PROSITE" id="PS51120">
    <property type="entry name" value="LDLRB"/>
    <property type="match status" value="4"/>
</dbReference>
<dbReference type="InterPro" id="IPR011042">
    <property type="entry name" value="6-blade_b-propeller_TolB-like"/>
</dbReference>
<feature type="disulfide bond" evidence="14">
    <location>
        <begin position="22"/>
        <end position="40"/>
    </location>
</feature>
<feature type="disulfide bond" evidence="14">
    <location>
        <begin position="116"/>
        <end position="131"/>
    </location>
</feature>
<feature type="repeat" description="LDL-receptor class B" evidence="15">
    <location>
        <begin position="478"/>
        <end position="524"/>
    </location>
</feature>
<comment type="caution">
    <text evidence="13">Lacks conserved residue(s) required for the propagation of feature annotation.</text>
</comment>
<dbReference type="Pfam" id="PF12662">
    <property type="entry name" value="cEGF"/>
    <property type="match status" value="1"/>
</dbReference>
<evidence type="ECO:0000259" key="17">
    <source>
        <dbReference type="PROSITE" id="PS50026"/>
    </source>
</evidence>
<dbReference type="FunCoup" id="N1PB26">
    <property type="interactions" value="599"/>
</dbReference>
<dbReference type="SMART" id="SM00181">
    <property type="entry name" value="EGF"/>
    <property type="match status" value="3"/>
</dbReference>
<dbReference type="GO" id="GO:0043235">
    <property type="term" value="C:receptor complex"/>
    <property type="evidence" value="ECO:0007669"/>
    <property type="project" value="TreeGrafter"/>
</dbReference>
<protein>
    <recommendedName>
        <fullName evidence="17">EGF-like domain-containing protein</fullName>
    </recommendedName>
</protein>
<reference evidence="18 20" key="2">
    <citation type="journal article" date="2013" name="Nature">
        <title>Insights into bilaterian evolution from three spiralian genomes.</title>
        <authorList>
            <person name="Simakov O."/>
            <person name="Marletaz F."/>
            <person name="Cho S.J."/>
            <person name="Edsinger-Gonzales E."/>
            <person name="Havlak P."/>
            <person name="Hellsten U."/>
            <person name="Kuo D.H."/>
            <person name="Larsson T."/>
            <person name="Lv J."/>
            <person name="Arendt D."/>
            <person name="Savage R."/>
            <person name="Osoegawa K."/>
            <person name="de Jong P."/>
            <person name="Grimwood J."/>
            <person name="Chapman J.A."/>
            <person name="Shapiro H."/>
            <person name="Aerts A."/>
            <person name="Otillar R.P."/>
            <person name="Terry A.Y."/>
            <person name="Boore J.L."/>
            <person name="Grigoriev I.V."/>
            <person name="Lindberg D.R."/>
            <person name="Seaver E.C."/>
            <person name="Weisblat D.A."/>
            <person name="Putnam N.H."/>
            <person name="Rokhsar D.S."/>
        </authorList>
    </citation>
    <scope>NUCLEOTIDE SEQUENCE</scope>
    <source>
        <strain evidence="18 20">I ESC-2004</strain>
    </source>
</reference>
<dbReference type="InterPro" id="IPR018097">
    <property type="entry name" value="EGF_Ca-bd_CS"/>
</dbReference>
<dbReference type="CDD" id="cd00112">
    <property type="entry name" value="LDLa"/>
    <property type="match status" value="5"/>
</dbReference>
<dbReference type="OMA" id="ADKRNCQ"/>
<feature type="disulfide bond" evidence="13">
    <location>
        <begin position="350"/>
        <end position="360"/>
    </location>
</feature>
<dbReference type="PANTHER" id="PTHR22722">
    <property type="entry name" value="LOW-DENSITY LIPOPROTEIN RECEPTOR-RELATED PROTEIN 2-RELATED"/>
    <property type="match status" value="1"/>
</dbReference>
<evidence type="ECO:0000256" key="7">
    <source>
        <dbReference type="ARBA" id="ARBA00022737"/>
    </source>
</evidence>
<feature type="non-terminal residue" evidence="18">
    <location>
        <position position="826"/>
    </location>
</feature>
<dbReference type="OrthoDB" id="5958943at2759"/>
<dbReference type="SMART" id="SM00135">
    <property type="entry name" value="LY"/>
    <property type="match status" value="5"/>
</dbReference>
<dbReference type="FunFam" id="4.10.400.10:FF:000011">
    <property type="entry name" value="Low-density lipoprotein receptor-related protein 1"/>
    <property type="match status" value="1"/>
</dbReference>
<feature type="disulfide bond" evidence="14">
    <location>
        <begin position="155"/>
        <end position="170"/>
    </location>
</feature>
<dbReference type="Pfam" id="PF00057">
    <property type="entry name" value="Ldl_recept_a"/>
    <property type="match status" value="6"/>
</dbReference>
<dbReference type="PROSITE" id="PS01187">
    <property type="entry name" value="EGF_CA"/>
    <property type="match status" value="1"/>
</dbReference>
<dbReference type="EMBL" id="AMQN01000062">
    <property type="status" value="NOT_ANNOTATED_CDS"/>
    <property type="molecule type" value="Genomic_DNA"/>
</dbReference>
<dbReference type="InterPro" id="IPR000742">
    <property type="entry name" value="EGF"/>
</dbReference>
<evidence type="ECO:0000256" key="5">
    <source>
        <dbReference type="ARBA" id="ARBA00022692"/>
    </source>
</evidence>
<evidence type="ECO:0000256" key="15">
    <source>
        <dbReference type="PROSITE-ProRule" id="PRU00461"/>
    </source>
</evidence>
<keyword evidence="5 16" id="KW-0812">Transmembrane</keyword>
<evidence type="ECO:0000256" key="1">
    <source>
        <dbReference type="ARBA" id="ARBA00004167"/>
    </source>
</evidence>
<dbReference type="InterPro" id="IPR009030">
    <property type="entry name" value="Growth_fac_rcpt_cys_sf"/>
</dbReference>
<dbReference type="SUPFAM" id="SSF63825">
    <property type="entry name" value="YWTD domain"/>
    <property type="match status" value="1"/>
</dbReference>
<dbReference type="SUPFAM" id="SSF57184">
    <property type="entry name" value="Growth factor receptor domain"/>
    <property type="match status" value="1"/>
</dbReference>
<evidence type="ECO:0000256" key="16">
    <source>
        <dbReference type="SAM" id="Phobius"/>
    </source>
</evidence>
<dbReference type="STRING" id="283909.N1PB26"/>
<keyword evidence="11" id="KW-0675">Receptor</keyword>
<keyword evidence="4" id="KW-0254">Endocytosis</keyword>
<dbReference type="Pfam" id="PF00058">
    <property type="entry name" value="Ldl_recept_b"/>
    <property type="match status" value="3"/>
</dbReference>
<feature type="disulfide bond" evidence="14">
    <location>
        <begin position="201"/>
        <end position="216"/>
    </location>
</feature>
<dbReference type="Proteomes" id="UP000014760">
    <property type="component" value="Unassembled WGS sequence"/>
</dbReference>